<dbReference type="PANTHER" id="PTHR42973">
    <property type="entry name" value="BINDING OXIDOREDUCTASE, PUTATIVE (AFU_ORTHOLOGUE AFUA_1G17690)-RELATED"/>
    <property type="match status" value="1"/>
</dbReference>
<comment type="similarity">
    <text evidence="1">Belongs to the oxygen-dependent FAD-linked oxidoreductase family.</text>
</comment>
<dbReference type="Proteomes" id="UP000325780">
    <property type="component" value="Unassembled WGS sequence"/>
</dbReference>
<dbReference type="InterPro" id="IPR016166">
    <property type="entry name" value="FAD-bd_PCMH"/>
</dbReference>
<dbReference type="SUPFAM" id="SSF56176">
    <property type="entry name" value="FAD-binding/transporter-associated domain-like"/>
    <property type="match status" value="1"/>
</dbReference>
<feature type="chain" id="PRO_5024966744" evidence="5">
    <location>
        <begin position="22"/>
        <end position="510"/>
    </location>
</feature>
<dbReference type="PROSITE" id="PS51387">
    <property type="entry name" value="FAD_PCMH"/>
    <property type="match status" value="1"/>
</dbReference>
<dbReference type="Pfam" id="PF01565">
    <property type="entry name" value="FAD_binding_4"/>
    <property type="match status" value="1"/>
</dbReference>
<dbReference type="GO" id="GO:0071949">
    <property type="term" value="F:FAD binding"/>
    <property type="evidence" value="ECO:0007669"/>
    <property type="project" value="InterPro"/>
</dbReference>
<dbReference type="InterPro" id="IPR006094">
    <property type="entry name" value="Oxid_FAD_bind_N"/>
</dbReference>
<dbReference type="AlphaFoldDB" id="A0A5N6TUT2"/>
<proteinExistence type="inferred from homology"/>
<dbReference type="InterPro" id="IPR050416">
    <property type="entry name" value="FAD-linked_Oxidoreductase"/>
</dbReference>
<evidence type="ECO:0000313" key="8">
    <source>
        <dbReference type="Proteomes" id="UP000325780"/>
    </source>
</evidence>
<organism evidence="7 8">
    <name type="scientific">Aspergillus avenaceus</name>
    <dbReference type="NCBI Taxonomy" id="36643"/>
    <lineage>
        <taxon>Eukaryota</taxon>
        <taxon>Fungi</taxon>
        <taxon>Dikarya</taxon>
        <taxon>Ascomycota</taxon>
        <taxon>Pezizomycotina</taxon>
        <taxon>Eurotiomycetes</taxon>
        <taxon>Eurotiomycetidae</taxon>
        <taxon>Eurotiales</taxon>
        <taxon>Aspergillaceae</taxon>
        <taxon>Aspergillus</taxon>
        <taxon>Aspergillus subgen. Circumdati</taxon>
    </lineage>
</organism>
<dbReference type="InterPro" id="IPR012951">
    <property type="entry name" value="BBE"/>
</dbReference>
<protein>
    <submittedName>
        <fullName evidence="7">FAD binding domain-containing protein</fullName>
    </submittedName>
</protein>
<dbReference type="Pfam" id="PF08031">
    <property type="entry name" value="BBE"/>
    <property type="match status" value="1"/>
</dbReference>
<keyword evidence="5" id="KW-0732">Signal</keyword>
<feature type="domain" description="FAD-binding PCMH-type" evidence="6">
    <location>
        <begin position="75"/>
        <end position="246"/>
    </location>
</feature>
<keyword evidence="4" id="KW-0560">Oxidoreductase</keyword>
<dbReference type="InterPro" id="IPR016169">
    <property type="entry name" value="FAD-bd_PCMH_sub2"/>
</dbReference>
<evidence type="ECO:0000313" key="7">
    <source>
        <dbReference type="EMBL" id="KAE8150125.1"/>
    </source>
</evidence>
<sequence length="510" mass="56285">MGTFLRRIAGALVLFQALGSAEPLPAYFRRDPITRRDLSVSKVSVELAALVSNTTTIVGPSDHRWDDAIERYSSFAVPHIELVVQPGLESDVSTIVKYCNQNSIEFITVNRGHALTTTVGNFKGIKIDMASLRDLTIQPDYKSAWLQGGSYGGPVIQKLWDQGYVATTGSCSCVGLLGPGLGGGHGRLEGQYGLVSDNFLNLNVVLADGSAIRVNETSHPDLWWAMQGAGHNFGIVTSFELKIHPRKVDTWHYHNYVWTGDKLEALFEQLNRFHGNGTTPVLMAVNFGDFVMNANVSTTEAVLSWSFVYAGPAADAEHLLEPFNKIGAVSEEAGDVPYPEIASIQGSGIDSPACIPGHRIVLGTASNQVYNITAERQVYNAFNTWAAQYPELAPWARATHDSYSNEAVKKVDPASTAFPQRDENFLLEIAVDLPKDSNQTDAALKLVDEIRGLWNAGQPDRKPVTYVNYAFGDESLDSMYGYEPWRLERLRELKKKYDPSNQFRFYNPIA</sequence>
<accession>A0A5N6TUT2</accession>
<name>A0A5N6TUT2_ASPAV</name>
<evidence type="ECO:0000256" key="1">
    <source>
        <dbReference type="ARBA" id="ARBA00005466"/>
    </source>
</evidence>
<dbReference type="PANTHER" id="PTHR42973:SF8">
    <property type="entry name" value="FAD-BINDING PCMH-TYPE DOMAIN-CONTAINING PROTEIN"/>
    <property type="match status" value="1"/>
</dbReference>
<dbReference type="Gene3D" id="3.40.462.20">
    <property type="match status" value="1"/>
</dbReference>
<evidence type="ECO:0000256" key="4">
    <source>
        <dbReference type="ARBA" id="ARBA00023002"/>
    </source>
</evidence>
<feature type="signal peptide" evidence="5">
    <location>
        <begin position="1"/>
        <end position="21"/>
    </location>
</feature>
<dbReference type="OrthoDB" id="9996127at2759"/>
<evidence type="ECO:0000256" key="3">
    <source>
        <dbReference type="ARBA" id="ARBA00022827"/>
    </source>
</evidence>
<gene>
    <name evidence="7" type="ORF">BDV25DRAFT_116821</name>
</gene>
<keyword evidence="2" id="KW-0285">Flavoprotein</keyword>
<dbReference type="EMBL" id="ML742102">
    <property type="protein sequence ID" value="KAE8150125.1"/>
    <property type="molecule type" value="Genomic_DNA"/>
</dbReference>
<dbReference type="GO" id="GO:0016491">
    <property type="term" value="F:oxidoreductase activity"/>
    <property type="evidence" value="ECO:0007669"/>
    <property type="project" value="UniProtKB-KW"/>
</dbReference>
<dbReference type="Gene3D" id="3.30.43.10">
    <property type="entry name" value="Uridine Diphospho-n-acetylenolpyruvylglucosamine Reductase, domain 2"/>
    <property type="match status" value="1"/>
</dbReference>
<evidence type="ECO:0000259" key="6">
    <source>
        <dbReference type="PROSITE" id="PS51387"/>
    </source>
</evidence>
<evidence type="ECO:0000256" key="5">
    <source>
        <dbReference type="SAM" id="SignalP"/>
    </source>
</evidence>
<dbReference type="Gene3D" id="3.30.465.10">
    <property type="match status" value="1"/>
</dbReference>
<reference evidence="7 8" key="1">
    <citation type="submission" date="2019-04" db="EMBL/GenBank/DDBJ databases">
        <title>Friends and foes A comparative genomics study of 23 Aspergillus species from section Flavi.</title>
        <authorList>
            <consortium name="DOE Joint Genome Institute"/>
            <person name="Kjaerbolling I."/>
            <person name="Vesth T."/>
            <person name="Frisvad J.C."/>
            <person name="Nybo J.L."/>
            <person name="Theobald S."/>
            <person name="Kildgaard S."/>
            <person name="Isbrandt T."/>
            <person name="Kuo A."/>
            <person name="Sato A."/>
            <person name="Lyhne E.K."/>
            <person name="Kogle M.E."/>
            <person name="Wiebenga A."/>
            <person name="Kun R.S."/>
            <person name="Lubbers R.J."/>
            <person name="Makela M.R."/>
            <person name="Barry K."/>
            <person name="Chovatia M."/>
            <person name="Clum A."/>
            <person name="Daum C."/>
            <person name="Haridas S."/>
            <person name="He G."/>
            <person name="LaButti K."/>
            <person name="Lipzen A."/>
            <person name="Mondo S."/>
            <person name="Riley R."/>
            <person name="Salamov A."/>
            <person name="Simmons B.A."/>
            <person name="Magnuson J.K."/>
            <person name="Henrissat B."/>
            <person name="Mortensen U.H."/>
            <person name="Larsen T.O."/>
            <person name="Devries R.P."/>
            <person name="Grigoriev I.V."/>
            <person name="Machida M."/>
            <person name="Baker S.E."/>
            <person name="Andersen M.R."/>
        </authorList>
    </citation>
    <scope>NUCLEOTIDE SEQUENCE [LARGE SCALE GENOMIC DNA]</scope>
    <source>
        <strain evidence="7 8">IBT 18842</strain>
    </source>
</reference>
<keyword evidence="8" id="KW-1185">Reference proteome</keyword>
<dbReference type="InterPro" id="IPR036318">
    <property type="entry name" value="FAD-bd_PCMH-like_sf"/>
</dbReference>
<keyword evidence="3" id="KW-0274">FAD</keyword>
<dbReference type="InterPro" id="IPR016167">
    <property type="entry name" value="FAD-bd_PCMH_sub1"/>
</dbReference>
<evidence type="ECO:0000256" key="2">
    <source>
        <dbReference type="ARBA" id="ARBA00022630"/>
    </source>
</evidence>